<evidence type="ECO:0000259" key="3">
    <source>
        <dbReference type="PROSITE" id="PS50887"/>
    </source>
</evidence>
<dbReference type="Pfam" id="PF00990">
    <property type="entry name" value="GGDEF"/>
    <property type="match status" value="1"/>
</dbReference>
<dbReference type="NCBIfam" id="TIGR00254">
    <property type="entry name" value="GGDEF"/>
    <property type="match status" value="1"/>
</dbReference>
<dbReference type="GO" id="GO:0016020">
    <property type="term" value="C:membrane"/>
    <property type="evidence" value="ECO:0007669"/>
    <property type="project" value="UniProtKB-SubCell"/>
</dbReference>
<dbReference type="PANTHER" id="PTHR43642">
    <property type="entry name" value="HYBRID SIGNAL TRANSDUCTION HISTIDINE KINASE G"/>
    <property type="match status" value="1"/>
</dbReference>
<dbReference type="SMART" id="SM00220">
    <property type="entry name" value="S_TKc"/>
    <property type="match status" value="1"/>
</dbReference>
<dbReference type="SUPFAM" id="SSF56112">
    <property type="entry name" value="Protein kinase-like (PK-like)"/>
    <property type="match status" value="1"/>
</dbReference>
<dbReference type="InterPro" id="IPR000719">
    <property type="entry name" value="Prot_kinase_dom"/>
</dbReference>
<dbReference type="PANTHER" id="PTHR43642:SF1">
    <property type="entry name" value="HYBRID SIGNAL TRANSDUCTION HISTIDINE KINASE G"/>
    <property type="match status" value="1"/>
</dbReference>
<feature type="domain" description="Protein kinase" evidence="2">
    <location>
        <begin position="7"/>
        <end position="270"/>
    </location>
</feature>
<dbReference type="InterPro" id="IPR000160">
    <property type="entry name" value="GGDEF_dom"/>
</dbReference>
<dbReference type="SUPFAM" id="SSF55073">
    <property type="entry name" value="Nucleotide cyclase"/>
    <property type="match status" value="1"/>
</dbReference>
<dbReference type="CDD" id="cd14014">
    <property type="entry name" value="STKc_PknB_like"/>
    <property type="match status" value="1"/>
</dbReference>
<dbReference type="InterPro" id="IPR029016">
    <property type="entry name" value="GAF-like_dom_sf"/>
</dbReference>
<dbReference type="Pfam" id="PF00069">
    <property type="entry name" value="Pkinase"/>
    <property type="match status" value="1"/>
</dbReference>
<dbReference type="InterPro" id="IPR029787">
    <property type="entry name" value="Nucleotide_cyclase"/>
</dbReference>
<dbReference type="SUPFAM" id="SSF55781">
    <property type="entry name" value="GAF domain-like"/>
    <property type="match status" value="1"/>
</dbReference>
<name>A0A7W7MQE5_9ACTN</name>
<dbReference type="SMART" id="SM00065">
    <property type="entry name" value="GAF"/>
    <property type="match status" value="1"/>
</dbReference>
<dbReference type="Gene3D" id="3.30.70.270">
    <property type="match status" value="1"/>
</dbReference>
<organism evidence="4 5">
    <name type="scientific">Actinoplanes digitatis</name>
    <dbReference type="NCBI Taxonomy" id="1868"/>
    <lineage>
        <taxon>Bacteria</taxon>
        <taxon>Bacillati</taxon>
        <taxon>Actinomycetota</taxon>
        <taxon>Actinomycetes</taxon>
        <taxon>Micromonosporales</taxon>
        <taxon>Micromonosporaceae</taxon>
        <taxon>Actinoplanes</taxon>
    </lineage>
</organism>
<dbReference type="InterPro" id="IPR027417">
    <property type="entry name" value="P-loop_NTPase"/>
</dbReference>
<reference evidence="4 5" key="1">
    <citation type="submission" date="2020-08" db="EMBL/GenBank/DDBJ databases">
        <title>Sequencing the genomes of 1000 actinobacteria strains.</title>
        <authorList>
            <person name="Klenk H.-P."/>
        </authorList>
    </citation>
    <scope>NUCLEOTIDE SEQUENCE [LARGE SCALE GENOMIC DNA]</scope>
    <source>
        <strain evidence="4 5">DSM 43149</strain>
    </source>
</reference>
<keyword evidence="5" id="KW-1185">Reference proteome</keyword>
<protein>
    <submittedName>
        <fullName evidence="4">Diguanylate cyclase (GGDEF)-like protein</fullName>
    </submittedName>
</protein>
<dbReference type="CDD" id="cd01949">
    <property type="entry name" value="GGDEF"/>
    <property type="match status" value="1"/>
</dbReference>
<dbReference type="SUPFAM" id="SSF52540">
    <property type="entry name" value="P-loop containing nucleoside triphosphate hydrolases"/>
    <property type="match status" value="1"/>
</dbReference>
<gene>
    <name evidence="4" type="ORF">BJ971_003659</name>
</gene>
<evidence type="ECO:0000313" key="4">
    <source>
        <dbReference type="EMBL" id="MBB4763103.1"/>
    </source>
</evidence>
<dbReference type="EMBL" id="JACHNH010000001">
    <property type="protein sequence ID" value="MBB4763103.1"/>
    <property type="molecule type" value="Genomic_DNA"/>
</dbReference>
<dbReference type="Pfam" id="PF01590">
    <property type="entry name" value="GAF"/>
    <property type="match status" value="1"/>
</dbReference>
<evidence type="ECO:0000259" key="2">
    <source>
        <dbReference type="PROSITE" id="PS50011"/>
    </source>
</evidence>
<dbReference type="GO" id="GO:0004672">
    <property type="term" value="F:protein kinase activity"/>
    <property type="evidence" value="ECO:0007669"/>
    <property type="project" value="InterPro"/>
</dbReference>
<evidence type="ECO:0000313" key="5">
    <source>
        <dbReference type="Proteomes" id="UP000578112"/>
    </source>
</evidence>
<accession>A0A7W7MQE5</accession>
<dbReference type="InterPro" id="IPR011009">
    <property type="entry name" value="Kinase-like_dom_sf"/>
</dbReference>
<dbReference type="InterPro" id="IPR043128">
    <property type="entry name" value="Rev_trsase/Diguanyl_cyclase"/>
</dbReference>
<dbReference type="InterPro" id="IPR041664">
    <property type="entry name" value="AAA_16"/>
</dbReference>
<comment type="subcellular location">
    <subcellularLocation>
        <location evidence="1">Membrane</location>
        <topology evidence="1">Single-pass membrane protein</topology>
    </subcellularLocation>
</comment>
<evidence type="ECO:0000256" key="1">
    <source>
        <dbReference type="ARBA" id="ARBA00004167"/>
    </source>
</evidence>
<dbReference type="FunFam" id="3.30.70.270:FF:000001">
    <property type="entry name" value="Diguanylate cyclase domain protein"/>
    <property type="match status" value="1"/>
</dbReference>
<comment type="caution">
    <text evidence="4">The sequence shown here is derived from an EMBL/GenBank/DDBJ whole genome shotgun (WGS) entry which is preliminary data.</text>
</comment>
<dbReference type="PROSITE" id="PS50887">
    <property type="entry name" value="GGDEF"/>
    <property type="match status" value="1"/>
</dbReference>
<proteinExistence type="predicted"/>
<dbReference type="Gene3D" id="1.10.510.10">
    <property type="entry name" value="Transferase(Phosphotransferase) domain 1"/>
    <property type="match status" value="1"/>
</dbReference>
<dbReference type="InterPro" id="IPR003018">
    <property type="entry name" value="GAF"/>
</dbReference>
<dbReference type="SMART" id="SM00267">
    <property type="entry name" value="GGDEF"/>
    <property type="match status" value="1"/>
</dbReference>
<dbReference type="Proteomes" id="UP000578112">
    <property type="component" value="Unassembled WGS sequence"/>
</dbReference>
<dbReference type="InterPro" id="IPR053159">
    <property type="entry name" value="Hybrid_Histidine_Kinase"/>
</dbReference>
<feature type="domain" description="GGDEF" evidence="3">
    <location>
        <begin position="1510"/>
        <end position="1646"/>
    </location>
</feature>
<dbReference type="Pfam" id="PF13191">
    <property type="entry name" value="AAA_16"/>
    <property type="match status" value="1"/>
</dbReference>
<dbReference type="Gene3D" id="3.30.450.40">
    <property type="match status" value="1"/>
</dbReference>
<dbReference type="PROSITE" id="PS50011">
    <property type="entry name" value="PROTEIN_KINASE_DOM"/>
    <property type="match status" value="1"/>
</dbReference>
<sequence length="1663" mass="178321">MSVVAPLGGSPRAGRYPAGVLYDSDRTRVTRTPTPDGGTVVRKESLGANAAARAGHERTILSRLAGVDGVRQLAGDDASADGHVLTLVDVPGRTLAELPPTERMGNADLPTFALALARILVSVHRAAVVHRDINPGNVVLDDEGRPVLIDFDLATTFAEVRPAFTHHREIVGRLPYLAPEQTGRTGLPVDSRADLYGLGATMYELAVGQPPFGDGDPLQLVRDILACPPRPLAEVVPGVSRGLSDIVARLLEKEPARRYQSAEGLVHDLTRLIAAPQASLRLGEQDFPSRLSPPSTVVGRDAETAALRSAFDRAVHGRAAGLLITGAPGVGKSALISQLRPMVTAYGGWFATGKADPYRHDTASGVVTQALLGIGRLLLAEPEEELAKQRERILAALGPNAGLIAVAAPEFASLLGHHEVVGADDPVEQQARLGQAALALLRVTASPQRPLVIVLDDLQWASPSALGIVDAIQTNGQLPGLLLVGVYREREVDAAHPLTALFDRWQRLGTAPGRLRLDNLGPADLGALVGQMLRLPAAPATELAGVLSERTGGNPYDTVELINALRADGTLELGAAGWRWDSSAIRRHVGSGDVVDLLTERIGRLAEDDRELLRVMACLGGEVRLDLLARAGGYREQTAREHLAAALEDALLVMDDGGGGTSALRFRHDRVHEAARLDLDPADLPATHLAIARRLAREDAFRAVAAEQYLAAGPLLRDVEPAERRTAAELFGAAAAAARMISNHATAERYLTAALALWATLGAADDDPVPIGWETQRHAALYSLGRLGDADEVYHSLEGTAPEPLALVEAACNQISSLSNRYRHADAIALGFALLDRLGYPHPGQDAAAEVRHRMDAMYRWIETASVTDDLARPEPTDPRALAAARVLQRLTPAAFFGFLADPTALPWAVTEAHRLWTRHGACAALVPTVASAGFATIMTGGKHGVAERLVQHALAVGTARGYETETAHARYVHAAGALHWFQPLEDEVQQARSAREGLLRGGDLHSVCLAYWPSLFALVDTGPTLDHLDAEANAALTFAARTGNDNAAAIQILYRQFVRALRGETGTPGGFSDDTFDEHRHLEVNKRVALHYFTYRALSAVIFDDVEVLVRHTEQAVRLAPMLQACYPYALTQLLQALALARRLRDAEPEQRPALLAALDDCRDFLAERAVDAPENFRHLERLVAAERAWAVDDFRAAATAFDAALRDVEPRQRPWHRALIAERAGLFHLEHGLPRAGRGLLAEAREHYRSWGAAGKVRQLERAHPGLPAASSAPARPASGRSVRADDIDLLAVLRASQALSSETDLDRLQASVVEQVGALAGATDIRLALFDTDAGGWVLPDPDRPGDPPVPVSTPGTERLVPLRALHYVERTHEPLLVADTAADDRFANDPYLADVPGRSLLVVPVLQQGALRAGLVLENRLSVDAFTTDRLDAVTLLAAQLAVSLDNALLYRRLEARVAERTSALQDANEQLAALSLTDPLTGLANRRRFDDALEATWTRARQAGTTVALAMIDIDHFKGYNDAYGHQAGDECLRRVAAELAEIVRQGTDIVCRYGGEEFAIVFTGADQTRAAAVAERARAAVEALALPHEHTEAKVVTLSVGVATHVPAGSAPADGLIAAADAALYRAKEQGRNRLCVAEPAAHTPAHPPRRPPGVRR</sequence>
<dbReference type="RefSeq" id="WP_184994452.1">
    <property type="nucleotide sequence ID" value="NZ_BOMK01000059.1"/>
</dbReference>
<dbReference type="GO" id="GO:0005524">
    <property type="term" value="F:ATP binding"/>
    <property type="evidence" value="ECO:0007669"/>
    <property type="project" value="InterPro"/>
</dbReference>